<evidence type="ECO:0000256" key="4">
    <source>
        <dbReference type="SAM" id="MobiDB-lite"/>
    </source>
</evidence>
<dbReference type="GO" id="GO:0006355">
    <property type="term" value="P:regulation of DNA-templated transcription"/>
    <property type="evidence" value="ECO:0007669"/>
    <property type="project" value="TreeGrafter"/>
</dbReference>
<dbReference type="EMBL" id="JAPFRF010000019">
    <property type="protein sequence ID" value="KAJ7307371.1"/>
    <property type="molecule type" value="Genomic_DNA"/>
</dbReference>
<keyword evidence="2" id="KW-0804">Transcription</keyword>
<feature type="compositionally biased region" description="Low complexity" evidence="4">
    <location>
        <begin position="375"/>
        <end position="385"/>
    </location>
</feature>
<accession>A0A9Q1AS33</accession>
<comment type="caution">
    <text evidence="5">The sequence shown here is derived from an EMBL/GenBank/DDBJ whole genome shotgun (WGS) entry which is preliminary data.</text>
</comment>
<dbReference type="PANTHER" id="PTHR16088:SF3">
    <property type="entry name" value="GON-4-LIKE PROTEIN"/>
    <property type="match status" value="1"/>
</dbReference>
<feature type="region of interest" description="Disordered" evidence="4">
    <location>
        <begin position="559"/>
        <end position="578"/>
    </location>
</feature>
<protein>
    <recommendedName>
        <fullName evidence="7">GON-4-like protein</fullName>
    </recommendedName>
</protein>
<proteinExistence type="predicted"/>
<dbReference type="PANTHER" id="PTHR16088">
    <property type="entry name" value="YY1 ASSOCIATED PROTEIN-RELATED"/>
    <property type="match status" value="1"/>
</dbReference>
<keyword evidence="6" id="KW-1185">Reference proteome</keyword>
<feature type="compositionally biased region" description="Acidic residues" evidence="4">
    <location>
        <begin position="499"/>
        <end position="524"/>
    </location>
</feature>
<name>A0A9Q1AS33_9SAUR</name>
<feature type="compositionally biased region" description="Basic residues" evidence="4">
    <location>
        <begin position="191"/>
        <end position="203"/>
    </location>
</feature>
<feature type="compositionally biased region" description="Basic and acidic residues" evidence="4">
    <location>
        <begin position="1078"/>
        <end position="1088"/>
    </location>
</feature>
<feature type="region of interest" description="Disordered" evidence="4">
    <location>
        <begin position="308"/>
        <end position="417"/>
    </location>
</feature>
<reference evidence="5" key="1">
    <citation type="journal article" date="2023" name="DNA Res.">
        <title>Chromosome-level genome assembly of Phrynocephalus forsythii using third-generation DNA sequencing and Hi-C analysis.</title>
        <authorList>
            <person name="Qi Y."/>
            <person name="Zhao W."/>
            <person name="Zhao Y."/>
            <person name="Niu C."/>
            <person name="Cao S."/>
            <person name="Zhang Y."/>
        </authorList>
    </citation>
    <scope>NUCLEOTIDE SEQUENCE</scope>
    <source>
        <tissue evidence="5">Muscle</tissue>
    </source>
</reference>
<dbReference type="OrthoDB" id="9049243at2759"/>
<feature type="compositionally biased region" description="Basic and acidic residues" evidence="4">
    <location>
        <begin position="1099"/>
        <end position="1112"/>
    </location>
</feature>
<feature type="compositionally biased region" description="Basic and acidic residues" evidence="4">
    <location>
        <begin position="108"/>
        <end position="124"/>
    </location>
</feature>
<feature type="compositionally biased region" description="Pro residues" evidence="4">
    <location>
        <begin position="69"/>
        <end position="84"/>
    </location>
</feature>
<sequence length="1182" mass="129854">MSISLKMLPCKKRRTAVVGPEKEDPGAPSDVPSVETETSISGGASQLCSPAAPTEGQEDPVLSGRKDPPCPPAGSPPSLSPTPPEDQSLFDDDAGTAQKGCPEGLESPLRDGKLSPEERVECRQGSKAAPSLEFLVDKEEEKLDLTVGRALPESVAPWESGEAPPGGPASAPCEARMDILGFPEEPDDGGKRKRRKAVKRKREGKAPEGDEEGPLACELKLDNTLDRTLEDGAKQHNLTAVNVRNILHEVITNEHVVAMMKAAISETEDVPIFEPKMTRSKLKEVVEKGVVIPTWNISPIKKANEIKPPQFVDIPLEEDDSSDEEYQPEEEEEDETAEETLMESDVESTASSPRGPKRPRSGQSSDAIETDEEAAVSAMEAENAATPPVQRHISAEVVPMGPPPPPKPKPSKDSSFMEKLHAVDEELASSPVCMEPFQPLEDNLIALRTRSKRPLKDVPLGRLEAELQAPDITPDMYDPNTPDDEEWKHWLGGLMNDDVGNEDEADDEDDPEYNFLEDLDEPDTEDFRNDRAVRITKKEVNELMEELFQTFQEEMGFSNVEDEGPEDENSAAEARPDFNTPQVLRFEEPLANLLNEQHRTVKEQLEQLRMKKSAPKLPQESERAKLRHERPAQALALDAAQRKRLAQQMQQHVQLLTQIHLLSSANPGLSSEANTAHLFLTELETFAESSLLLGQPHGRAFQTAFEPCNLKESLRLIQAFHADVKVEWSPRKAVKKNVSDFTSLPKQLAWVLATRRVFMYPELLPTCSLKAKTPRDKIFFTKGEDNLLALGLKHFEGTEFPKPLISKYLLTTKTAHQLTVRLKNRNMNRVPDNILKYYKTTKQLPALPKLCEEIQPGDWKPPIELEEHRLPFWLKASLPFMEEALEETGRASSPSDLGKAGREPIEPGADEKYPLRAPEGLQMILRPLNSRYCRKAWRRPRPVATKPHLGRPGLCLSSSASLAAGSSLKTPAKHPEPEAPPGKVGGRAAPRLIQPAPVLQPLPGVRPLNLQAVTGNQAGFELQGVFSAQQPGPRASCLAGSVQPGVVPALPLAFQPKMILPALPASKARKPGLPGLPEEEKSPADPRTRGGPPAPPGARDLHRPGRGHESGQHRQQLQRVATLGGRGCPGRRRPGHPHHHLAGQPCPIPVSPEPAVGRAACPFCGGHVQPCLPPRFHSSQRS</sequence>
<evidence type="ECO:0000256" key="1">
    <source>
        <dbReference type="ARBA" id="ARBA00023015"/>
    </source>
</evidence>
<feature type="region of interest" description="Disordered" evidence="4">
    <location>
        <begin position="1"/>
        <end position="133"/>
    </location>
</feature>
<feature type="compositionally biased region" description="Basic and acidic residues" evidence="4">
    <location>
        <begin position="899"/>
        <end position="914"/>
    </location>
</feature>
<evidence type="ECO:0000256" key="3">
    <source>
        <dbReference type="ARBA" id="ARBA00023242"/>
    </source>
</evidence>
<feature type="compositionally biased region" description="Low complexity" evidence="4">
    <location>
        <begin position="156"/>
        <end position="174"/>
    </location>
</feature>
<evidence type="ECO:0000313" key="5">
    <source>
        <dbReference type="EMBL" id="KAJ7307371.1"/>
    </source>
</evidence>
<feature type="compositionally biased region" description="Acidic residues" evidence="4">
    <location>
        <begin position="560"/>
        <end position="570"/>
    </location>
</feature>
<dbReference type="AlphaFoldDB" id="A0A9Q1AS33"/>
<keyword evidence="3" id="KW-0539">Nucleus</keyword>
<feature type="region of interest" description="Disordered" evidence="4">
    <location>
        <begin position="153"/>
        <end position="215"/>
    </location>
</feature>
<feature type="region of interest" description="Disordered" evidence="4">
    <location>
        <begin position="609"/>
        <end position="630"/>
    </location>
</feature>
<evidence type="ECO:0008006" key="7">
    <source>
        <dbReference type="Google" id="ProtNLM"/>
    </source>
</evidence>
<keyword evidence="1" id="KW-0805">Transcription regulation</keyword>
<feature type="compositionally biased region" description="Acidic residues" evidence="4">
    <location>
        <begin position="315"/>
        <end position="346"/>
    </location>
</feature>
<feature type="compositionally biased region" description="Basic residues" evidence="4">
    <location>
        <begin position="1129"/>
        <end position="1141"/>
    </location>
</feature>
<evidence type="ECO:0000256" key="2">
    <source>
        <dbReference type="ARBA" id="ARBA00023163"/>
    </source>
</evidence>
<dbReference type="Proteomes" id="UP001142489">
    <property type="component" value="Unassembled WGS sequence"/>
</dbReference>
<dbReference type="GO" id="GO:0003712">
    <property type="term" value="F:transcription coregulator activity"/>
    <property type="evidence" value="ECO:0007669"/>
    <property type="project" value="TreeGrafter"/>
</dbReference>
<dbReference type="InterPro" id="IPR052435">
    <property type="entry name" value="YY1-Transcr_Regul"/>
</dbReference>
<gene>
    <name evidence="5" type="ORF">JRQ81_009384</name>
</gene>
<feature type="region of interest" description="Disordered" evidence="4">
    <location>
        <begin position="885"/>
        <end position="914"/>
    </location>
</feature>
<feature type="region of interest" description="Disordered" evidence="4">
    <location>
        <begin position="966"/>
        <end position="989"/>
    </location>
</feature>
<feature type="region of interest" description="Disordered" evidence="4">
    <location>
        <begin position="466"/>
        <end position="528"/>
    </location>
</feature>
<organism evidence="5 6">
    <name type="scientific">Phrynocephalus forsythii</name>
    <dbReference type="NCBI Taxonomy" id="171643"/>
    <lineage>
        <taxon>Eukaryota</taxon>
        <taxon>Metazoa</taxon>
        <taxon>Chordata</taxon>
        <taxon>Craniata</taxon>
        <taxon>Vertebrata</taxon>
        <taxon>Euteleostomi</taxon>
        <taxon>Lepidosauria</taxon>
        <taxon>Squamata</taxon>
        <taxon>Bifurcata</taxon>
        <taxon>Unidentata</taxon>
        <taxon>Episquamata</taxon>
        <taxon>Toxicofera</taxon>
        <taxon>Iguania</taxon>
        <taxon>Acrodonta</taxon>
        <taxon>Agamidae</taxon>
        <taxon>Agaminae</taxon>
        <taxon>Phrynocephalus</taxon>
    </lineage>
</organism>
<feature type="compositionally biased region" description="Polar residues" evidence="4">
    <location>
        <begin position="35"/>
        <end position="48"/>
    </location>
</feature>
<feature type="region of interest" description="Disordered" evidence="4">
    <location>
        <begin position="1066"/>
        <end position="1152"/>
    </location>
</feature>
<evidence type="ECO:0000313" key="6">
    <source>
        <dbReference type="Proteomes" id="UP001142489"/>
    </source>
</evidence>
<dbReference type="GO" id="GO:0005634">
    <property type="term" value="C:nucleus"/>
    <property type="evidence" value="ECO:0007669"/>
    <property type="project" value="TreeGrafter"/>
</dbReference>